<dbReference type="PANTHER" id="PTHR47272">
    <property type="entry name" value="DDE_TNP_1_7 DOMAIN-CONTAINING PROTEIN"/>
    <property type="match status" value="1"/>
</dbReference>
<evidence type="ECO:0000256" key="1">
    <source>
        <dbReference type="SAM" id="MobiDB-lite"/>
    </source>
</evidence>
<dbReference type="VEuPathDB" id="VectorBase:LOC119161440"/>
<accession>A0A9J6EU99</accession>
<evidence type="ECO:0000313" key="4">
    <source>
        <dbReference type="Proteomes" id="UP000821866"/>
    </source>
</evidence>
<dbReference type="AlphaFoldDB" id="A0A9J6EU99"/>
<organism evidence="3 4">
    <name type="scientific">Rhipicephalus microplus</name>
    <name type="common">Cattle tick</name>
    <name type="synonym">Boophilus microplus</name>
    <dbReference type="NCBI Taxonomy" id="6941"/>
    <lineage>
        <taxon>Eukaryota</taxon>
        <taxon>Metazoa</taxon>
        <taxon>Ecdysozoa</taxon>
        <taxon>Arthropoda</taxon>
        <taxon>Chelicerata</taxon>
        <taxon>Arachnida</taxon>
        <taxon>Acari</taxon>
        <taxon>Parasitiformes</taxon>
        <taxon>Ixodida</taxon>
        <taxon>Ixodoidea</taxon>
        <taxon>Ixodidae</taxon>
        <taxon>Rhipicephalinae</taxon>
        <taxon>Rhipicephalus</taxon>
        <taxon>Boophilus</taxon>
    </lineage>
</organism>
<dbReference type="InterPro" id="IPR029526">
    <property type="entry name" value="PGBD"/>
</dbReference>
<feature type="compositionally biased region" description="Polar residues" evidence="1">
    <location>
        <begin position="1"/>
        <end position="14"/>
    </location>
</feature>
<evidence type="ECO:0000313" key="3">
    <source>
        <dbReference type="EMBL" id="KAH8038051.1"/>
    </source>
</evidence>
<sequence>MFAQLDNGNLSSVGDTEDDKDDDERIFREAGSDDCMLEMLEASDESDEEQACKAFEKPSTDFTDISDEIYPFVGELPNPYEYFSHYISKSTFAELADKTNMYHKFEEGKSVHANEERIRKFVSLHLLMGVVKYPRLRLYWKPILKTKVLARMDMSSNRFEQHHDYLLIVDVTKENDSTPLIEITIASPVYATKLPLHVLRSFQEPVTKSTQRNLGTTTSEGEFKVRKTIKEAKEPRSTKRVDDDHSNFSVLSDSRKIVPAYIAIFVDNHSVGALVDTSTDYP</sequence>
<dbReference type="Proteomes" id="UP000821866">
    <property type="component" value="Chromosome 10"/>
</dbReference>
<feature type="region of interest" description="Disordered" evidence="1">
    <location>
        <begin position="1"/>
        <end position="26"/>
    </location>
</feature>
<dbReference type="Pfam" id="PF13843">
    <property type="entry name" value="DDE_Tnp_1_7"/>
    <property type="match status" value="1"/>
</dbReference>
<reference evidence="3" key="2">
    <citation type="submission" date="2021-09" db="EMBL/GenBank/DDBJ databases">
        <authorList>
            <person name="Jia N."/>
            <person name="Wang J."/>
            <person name="Shi W."/>
            <person name="Du L."/>
            <person name="Sun Y."/>
            <person name="Zhan W."/>
            <person name="Jiang J."/>
            <person name="Wang Q."/>
            <person name="Zhang B."/>
            <person name="Ji P."/>
            <person name="Sakyi L.B."/>
            <person name="Cui X."/>
            <person name="Yuan T."/>
            <person name="Jiang B."/>
            <person name="Yang W."/>
            <person name="Lam T.T.-Y."/>
            <person name="Chang Q."/>
            <person name="Ding S."/>
            <person name="Wang X."/>
            <person name="Zhu J."/>
            <person name="Ruan X."/>
            <person name="Zhao L."/>
            <person name="Wei J."/>
            <person name="Que T."/>
            <person name="Du C."/>
            <person name="Cheng J."/>
            <person name="Dai P."/>
            <person name="Han X."/>
            <person name="Huang E."/>
            <person name="Gao Y."/>
            <person name="Liu J."/>
            <person name="Shao H."/>
            <person name="Ye R."/>
            <person name="Li L."/>
            <person name="Wei W."/>
            <person name="Wang X."/>
            <person name="Wang C."/>
            <person name="Huo Q."/>
            <person name="Li W."/>
            <person name="Guo W."/>
            <person name="Chen H."/>
            <person name="Chen S."/>
            <person name="Zhou L."/>
            <person name="Zhou L."/>
            <person name="Ni X."/>
            <person name="Tian J."/>
            <person name="Zhou Y."/>
            <person name="Sheng Y."/>
            <person name="Liu T."/>
            <person name="Pan Y."/>
            <person name="Xia L."/>
            <person name="Li J."/>
            <person name="Zhao F."/>
            <person name="Cao W."/>
        </authorList>
    </citation>
    <scope>NUCLEOTIDE SEQUENCE</scope>
    <source>
        <strain evidence="3">Rmic-2018</strain>
        <tissue evidence="3">Larvae</tissue>
    </source>
</reference>
<protein>
    <recommendedName>
        <fullName evidence="2">PiggyBac transposable element-derived protein domain-containing protein</fullName>
    </recommendedName>
</protein>
<proteinExistence type="predicted"/>
<gene>
    <name evidence="3" type="ORF">HPB51_020888</name>
</gene>
<evidence type="ECO:0000259" key="2">
    <source>
        <dbReference type="Pfam" id="PF13843"/>
    </source>
</evidence>
<feature type="domain" description="PiggyBac transposable element-derived protein" evidence="2">
    <location>
        <begin position="78"/>
        <end position="174"/>
    </location>
</feature>
<dbReference type="EMBL" id="JABSTU010000002">
    <property type="protein sequence ID" value="KAH8038051.1"/>
    <property type="molecule type" value="Genomic_DNA"/>
</dbReference>
<name>A0A9J6EU99_RHIMP</name>
<comment type="caution">
    <text evidence="3">The sequence shown here is derived from an EMBL/GenBank/DDBJ whole genome shotgun (WGS) entry which is preliminary data.</text>
</comment>
<dbReference type="PANTHER" id="PTHR47272:SF1">
    <property type="entry name" value="PIGGYBAC TRANSPOSABLE ELEMENT-DERIVED PROTEIN 3-LIKE"/>
    <property type="match status" value="1"/>
</dbReference>
<keyword evidence="4" id="KW-1185">Reference proteome</keyword>
<reference evidence="3" key="1">
    <citation type="journal article" date="2020" name="Cell">
        <title>Large-Scale Comparative Analyses of Tick Genomes Elucidate Their Genetic Diversity and Vector Capacities.</title>
        <authorList>
            <consortium name="Tick Genome and Microbiome Consortium (TIGMIC)"/>
            <person name="Jia N."/>
            <person name="Wang J."/>
            <person name="Shi W."/>
            <person name="Du L."/>
            <person name="Sun Y."/>
            <person name="Zhan W."/>
            <person name="Jiang J.F."/>
            <person name="Wang Q."/>
            <person name="Zhang B."/>
            <person name="Ji P."/>
            <person name="Bell-Sakyi L."/>
            <person name="Cui X.M."/>
            <person name="Yuan T.T."/>
            <person name="Jiang B.G."/>
            <person name="Yang W.F."/>
            <person name="Lam T.T."/>
            <person name="Chang Q.C."/>
            <person name="Ding S.J."/>
            <person name="Wang X.J."/>
            <person name="Zhu J.G."/>
            <person name="Ruan X.D."/>
            <person name="Zhao L."/>
            <person name="Wei J.T."/>
            <person name="Ye R.Z."/>
            <person name="Que T.C."/>
            <person name="Du C.H."/>
            <person name="Zhou Y.H."/>
            <person name="Cheng J.X."/>
            <person name="Dai P.F."/>
            <person name="Guo W.B."/>
            <person name="Han X.H."/>
            <person name="Huang E.J."/>
            <person name="Li L.F."/>
            <person name="Wei W."/>
            <person name="Gao Y.C."/>
            <person name="Liu J.Z."/>
            <person name="Shao H.Z."/>
            <person name="Wang X."/>
            <person name="Wang C.C."/>
            <person name="Yang T.C."/>
            <person name="Huo Q.B."/>
            <person name="Li W."/>
            <person name="Chen H.Y."/>
            <person name="Chen S.E."/>
            <person name="Zhou L.G."/>
            <person name="Ni X.B."/>
            <person name="Tian J.H."/>
            <person name="Sheng Y."/>
            <person name="Liu T."/>
            <person name="Pan Y.S."/>
            <person name="Xia L.Y."/>
            <person name="Li J."/>
            <person name="Zhao F."/>
            <person name="Cao W.C."/>
        </authorList>
    </citation>
    <scope>NUCLEOTIDE SEQUENCE</scope>
    <source>
        <strain evidence="3">Rmic-2018</strain>
    </source>
</reference>